<dbReference type="Proteomes" id="UP001157502">
    <property type="component" value="Chromosome 28"/>
</dbReference>
<comment type="caution">
    <text evidence="1">The sequence shown here is derived from an EMBL/GenBank/DDBJ whole genome shotgun (WGS) entry which is preliminary data.</text>
</comment>
<evidence type="ECO:0000313" key="1">
    <source>
        <dbReference type="EMBL" id="KAJ7990669.1"/>
    </source>
</evidence>
<keyword evidence="2" id="KW-1185">Reference proteome</keyword>
<protein>
    <submittedName>
        <fullName evidence="1">Uncharacterized protein</fullName>
    </submittedName>
</protein>
<reference evidence="1" key="1">
    <citation type="submission" date="2021-05" db="EMBL/GenBank/DDBJ databases">
        <authorList>
            <person name="Pan Q."/>
            <person name="Jouanno E."/>
            <person name="Zahm M."/>
            <person name="Klopp C."/>
            <person name="Cabau C."/>
            <person name="Louis A."/>
            <person name="Berthelot C."/>
            <person name="Parey E."/>
            <person name="Roest Crollius H."/>
            <person name="Montfort J."/>
            <person name="Robinson-Rechavi M."/>
            <person name="Bouchez O."/>
            <person name="Lampietro C."/>
            <person name="Lopez Roques C."/>
            <person name="Donnadieu C."/>
            <person name="Postlethwait J."/>
            <person name="Bobe J."/>
            <person name="Dillon D."/>
            <person name="Chandos A."/>
            <person name="von Hippel F."/>
            <person name="Guiguen Y."/>
        </authorList>
    </citation>
    <scope>NUCLEOTIDE SEQUENCE</scope>
    <source>
        <strain evidence="1">YG-Jan2019</strain>
    </source>
</reference>
<proteinExistence type="predicted"/>
<evidence type="ECO:0000313" key="2">
    <source>
        <dbReference type="Proteomes" id="UP001157502"/>
    </source>
</evidence>
<sequence length="66" mass="6725">MATPPLVSDIGLHPDVVIAAVTSLVSGASVFGGSITGSQWPETKNVLLNLTAQTGSNQKRSGPVHN</sequence>
<gene>
    <name evidence="1" type="ORF">DPEC_G00302790</name>
</gene>
<accession>A0ACC2FH20</accession>
<organism evidence="1 2">
    <name type="scientific">Dallia pectoralis</name>
    <name type="common">Alaska blackfish</name>
    <dbReference type="NCBI Taxonomy" id="75939"/>
    <lineage>
        <taxon>Eukaryota</taxon>
        <taxon>Metazoa</taxon>
        <taxon>Chordata</taxon>
        <taxon>Craniata</taxon>
        <taxon>Vertebrata</taxon>
        <taxon>Euteleostomi</taxon>
        <taxon>Actinopterygii</taxon>
        <taxon>Neopterygii</taxon>
        <taxon>Teleostei</taxon>
        <taxon>Protacanthopterygii</taxon>
        <taxon>Esociformes</taxon>
        <taxon>Umbridae</taxon>
        <taxon>Dallia</taxon>
    </lineage>
</organism>
<name>A0ACC2FH20_DALPE</name>
<dbReference type="EMBL" id="CM055755">
    <property type="protein sequence ID" value="KAJ7990669.1"/>
    <property type="molecule type" value="Genomic_DNA"/>
</dbReference>